<dbReference type="InterPro" id="IPR005279">
    <property type="entry name" value="Dipep/tripep_permease"/>
</dbReference>
<evidence type="ECO:0000256" key="2">
    <source>
        <dbReference type="ARBA" id="ARBA00005982"/>
    </source>
</evidence>
<dbReference type="PROSITE" id="PS01023">
    <property type="entry name" value="PTR2_2"/>
    <property type="match status" value="1"/>
</dbReference>
<evidence type="ECO:0000256" key="3">
    <source>
        <dbReference type="ARBA" id="ARBA00022448"/>
    </source>
</evidence>
<evidence type="ECO:0000256" key="1">
    <source>
        <dbReference type="ARBA" id="ARBA00004651"/>
    </source>
</evidence>
<name>U2S3H7_9BACL</name>
<keyword evidence="6 9" id="KW-1133">Transmembrane helix</keyword>
<dbReference type="eggNOG" id="COG3104">
    <property type="taxonomic scope" value="Bacteria"/>
</dbReference>
<dbReference type="InterPro" id="IPR018456">
    <property type="entry name" value="PTR2_symporter_CS"/>
</dbReference>
<organism evidence="11 12">
    <name type="scientific">Gemella bergeri ATCC 700627</name>
    <dbReference type="NCBI Taxonomy" id="1321820"/>
    <lineage>
        <taxon>Bacteria</taxon>
        <taxon>Bacillati</taxon>
        <taxon>Bacillota</taxon>
        <taxon>Bacilli</taxon>
        <taxon>Bacillales</taxon>
        <taxon>Gemellaceae</taxon>
        <taxon>Gemella</taxon>
    </lineage>
</organism>
<dbReference type="PANTHER" id="PTHR23517:SF15">
    <property type="entry name" value="PROTON-DEPENDENT OLIGOPEPTIDE FAMILY TRANSPORT PROTEIN"/>
    <property type="match status" value="1"/>
</dbReference>
<comment type="caution">
    <text evidence="11">The sequence shown here is derived from an EMBL/GenBank/DDBJ whole genome shotgun (WGS) entry which is preliminary data.</text>
</comment>
<evidence type="ECO:0000256" key="4">
    <source>
        <dbReference type="ARBA" id="ARBA00022475"/>
    </source>
</evidence>
<proteinExistence type="inferred from homology"/>
<dbReference type="InterPro" id="IPR036259">
    <property type="entry name" value="MFS_trans_sf"/>
</dbReference>
<feature type="transmembrane region" description="Helical" evidence="9">
    <location>
        <begin position="245"/>
        <end position="263"/>
    </location>
</feature>
<dbReference type="NCBIfam" id="TIGR00924">
    <property type="entry name" value="yjdL_sub1_fam"/>
    <property type="match status" value="1"/>
</dbReference>
<dbReference type="Pfam" id="PF00854">
    <property type="entry name" value="PTR2"/>
    <property type="match status" value="2"/>
</dbReference>
<evidence type="ECO:0000259" key="10">
    <source>
        <dbReference type="PROSITE" id="PS50850"/>
    </source>
</evidence>
<accession>U2S3H7</accession>
<keyword evidence="7 9" id="KW-0472">Membrane</keyword>
<feature type="transmembrane region" description="Helical" evidence="9">
    <location>
        <begin position="425"/>
        <end position="443"/>
    </location>
</feature>
<dbReference type="InterPro" id="IPR020846">
    <property type="entry name" value="MFS_dom"/>
</dbReference>
<dbReference type="CDD" id="cd17346">
    <property type="entry name" value="MFS_DtpA_like"/>
    <property type="match status" value="1"/>
</dbReference>
<feature type="transmembrane region" description="Helical" evidence="9">
    <location>
        <begin position="190"/>
        <end position="210"/>
    </location>
</feature>
<feature type="transmembrane region" description="Helical" evidence="9">
    <location>
        <begin position="110"/>
        <end position="136"/>
    </location>
</feature>
<comment type="subcellular location">
    <subcellularLocation>
        <location evidence="1">Cell membrane</location>
        <topology evidence="1">Multi-pass membrane protein</topology>
    </subcellularLocation>
    <subcellularLocation>
        <location evidence="8">Membrane</location>
        <topology evidence="8">Multi-pass membrane protein</topology>
    </subcellularLocation>
</comment>
<evidence type="ECO:0000313" key="11">
    <source>
        <dbReference type="EMBL" id="ERK60273.1"/>
    </source>
</evidence>
<protein>
    <submittedName>
        <fullName evidence="11">Amino acid/peptide transporter</fullName>
    </submittedName>
</protein>
<dbReference type="GO" id="GO:1904680">
    <property type="term" value="F:peptide transmembrane transporter activity"/>
    <property type="evidence" value="ECO:0007669"/>
    <property type="project" value="InterPro"/>
</dbReference>
<evidence type="ECO:0000256" key="7">
    <source>
        <dbReference type="ARBA" id="ARBA00023136"/>
    </source>
</evidence>
<evidence type="ECO:0000256" key="5">
    <source>
        <dbReference type="ARBA" id="ARBA00022692"/>
    </source>
</evidence>
<feature type="transmembrane region" description="Helical" evidence="9">
    <location>
        <begin position="85"/>
        <end position="104"/>
    </location>
</feature>
<comment type="similarity">
    <text evidence="2 8">Belongs to the major facilitator superfamily. Proton-dependent oligopeptide transporter (POT/PTR) (TC 2.A.17) family.</text>
</comment>
<feature type="transmembrane region" description="Helical" evidence="9">
    <location>
        <begin position="391"/>
        <end position="413"/>
    </location>
</feature>
<dbReference type="PANTHER" id="PTHR23517">
    <property type="entry name" value="RESISTANCE PROTEIN MDTM, PUTATIVE-RELATED-RELATED"/>
    <property type="match status" value="1"/>
</dbReference>
<dbReference type="EMBL" id="AWVP01000014">
    <property type="protein sequence ID" value="ERK60273.1"/>
    <property type="molecule type" value="Genomic_DNA"/>
</dbReference>
<dbReference type="RefSeq" id="WP_021752535.1">
    <property type="nucleotide sequence ID" value="NZ_KI271809.1"/>
</dbReference>
<feature type="transmembrane region" description="Helical" evidence="9">
    <location>
        <begin position="329"/>
        <end position="346"/>
    </location>
</feature>
<evidence type="ECO:0000313" key="12">
    <source>
        <dbReference type="Proteomes" id="UP000016637"/>
    </source>
</evidence>
<dbReference type="SUPFAM" id="SSF103473">
    <property type="entry name" value="MFS general substrate transporter"/>
    <property type="match status" value="1"/>
</dbReference>
<evidence type="ECO:0000256" key="8">
    <source>
        <dbReference type="RuleBase" id="RU003755"/>
    </source>
</evidence>
<dbReference type="GO" id="GO:0006857">
    <property type="term" value="P:oligopeptide transport"/>
    <property type="evidence" value="ECO:0007669"/>
    <property type="project" value="InterPro"/>
</dbReference>
<dbReference type="InterPro" id="IPR050171">
    <property type="entry name" value="MFS_Transporters"/>
</dbReference>
<dbReference type="Gene3D" id="1.20.1250.20">
    <property type="entry name" value="MFS general substrate transporter like domains"/>
    <property type="match status" value="2"/>
</dbReference>
<dbReference type="HOGENOM" id="CLU_004790_0_2_9"/>
<feature type="transmembrane region" description="Helical" evidence="9">
    <location>
        <begin position="58"/>
        <end position="76"/>
    </location>
</feature>
<dbReference type="PATRIC" id="fig|1321820.3.peg.224"/>
<evidence type="ECO:0000256" key="9">
    <source>
        <dbReference type="SAM" id="Phobius"/>
    </source>
</evidence>
<evidence type="ECO:0000256" key="6">
    <source>
        <dbReference type="ARBA" id="ARBA00022989"/>
    </source>
</evidence>
<keyword evidence="12" id="KW-1185">Reference proteome</keyword>
<feature type="domain" description="Major facilitator superfamily (MFS) profile" evidence="10">
    <location>
        <begin position="1"/>
        <end position="214"/>
    </location>
</feature>
<dbReference type="InterPro" id="IPR000109">
    <property type="entry name" value="POT_fam"/>
</dbReference>
<dbReference type="PROSITE" id="PS50850">
    <property type="entry name" value="MFS"/>
    <property type="match status" value="1"/>
</dbReference>
<feature type="transmembrane region" description="Helical" evidence="9">
    <location>
        <begin position="148"/>
        <end position="170"/>
    </location>
</feature>
<gene>
    <name evidence="11" type="ORF">HMPREF1983_00228</name>
</gene>
<keyword evidence="4" id="KW-1003">Cell membrane</keyword>
<feature type="transmembrane region" description="Helical" evidence="9">
    <location>
        <begin position="288"/>
        <end position="309"/>
    </location>
</feature>
<reference evidence="11 12" key="1">
    <citation type="submission" date="2013-08" db="EMBL/GenBank/DDBJ databases">
        <authorList>
            <person name="Weinstock G."/>
            <person name="Sodergren E."/>
            <person name="Wylie T."/>
            <person name="Fulton L."/>
            <person name="Fulton R."/>
            <person name="Fronick C."/>
            <person name="O'Laughlin M."/>
            <person name="Godfrey J."/>
            <person name="Miner T."/>
            <person name="Herter B."/>
            <person name="Appelbaum E."/>
            <person name="Cordes M."/>
            <person name="Lek S."/>
            <person name="Wollam A."/>
            <person name="Pepin K.H."/>
            <person name="Palsikar V.B."/>
            <person name="Mitreva M."/>
            <person name="Wilson R.K."/>
        </authorList>
    </citation>
    <scope>NUCLEOTIDE SEQUENCE [LARGE SCALE GENOMIC DNA]</scope>
    <source>
        <strain evidence="11 12">ATCC 700627</strain>
    </source>
</reference>
<keyword evidence="3 8" id="KW-0813">Transport</keyword>
<feature type="transmembrane region" description="Helical" evidence="9">
    <location>
        <begin position="358"/>
        <end position="379"/>
    </location>
</feature>
<dbReference type="GO" id="GO:0005886">
    <property type="term" value="C:plasma membrane"/>
    <property type="evidence" value="ECO:0007669"/>
    <property type="project" value="UniProtKB-SubCell"/>
</dbReference>
<dbReference type="AlphaFoldDB" id="U2S3H7"/>
<dbReference type="Proteomes" id="UP000016637">
    <property type="component" value="Unassembled WGS sequence"/>
</dbReference>
<sequence length="468" mass="51278">MENVEKMKHPKGLHLVNVVTVLQNLYAYGIIGFLILFFTASTAENGLGLDRGFASELYGYYGALGYMMALVGGWLADKYLGIQKSIILGTLFSCFGYIALYFSTSELWTVIASLLLLLIAAGIGKGNISALVGALYERDQVTMKDAAYSIYYMAINIGSLFGPIIFGLMTDSWFAKVGSDGKVISYGYRYGFLVAAALAFVQFLVFALFAPSWLKEKGKYPVASKKAKKSVNHPLTKIDIDRMKAMAILFVFSTLFWSAWYQTQTSFAILTQKAVDRTIFGWTVPTPWLISFNGLLCAALAPAFGALWVKLSKTKHGDLDTGTKMGLGMILSGIAFGVMILGVNTIGGNIESGAKMNISYILITYVLLTIGELLLSPIGMSLFNKLSPAKYASLSMGIWYMTFSLSNIISGYLAKLTVKLSFTQVFTYIGAIVLIFGIVLLLIKGRLNDMMHIDKLEEEAKAMAQEEN</sequence>
<feature type="transmembrane region" description="Helical" evidence="9">
    <location>
        <begin position="12"/>
        <end position="38"/>
    </location>
</feature>
<keyword evidence="5 8" id="KW-0812">Transmembrane</keyword>